<gene>
    <name evidence="1" type="ORF">GM51_2305</name>
</gene>
<proteinExistence type="predicted"/>
<evidence type="ECO:0008006" key="2">
    <source>
        <dbReference type="Google" id="ProtNLM"/>
    </source>
</evidence>
<dbReference type="InterPro" id="IPR019587">
    <property type="entry name" value="Polyketide_cyclase/dehydratase"/>
</dbReference>
<dbReference type="EMBL" id="JNSL01000007">
    <property type="protein sequence ID" value="KGA21414.1"/>
    <property type="molecule type" value="Genomic_DNA"/>
</dbReference>
<dbReference type="Pfam" id="PF10604">
    <property type="entry name" value="Polyketide_cyc2"/>
    <property type="match status" value="1"/>
</dbReference>
<reference evidence="1" key="1">
    <citation type="submission" date="2014-06" db="EMBL/GenBank/DDBJ databases">
        <title>Key roles for freshwater Actinobacteria revealed by deep metagenomic sequencing.</title>
        <authorList>
            <person name="Ghai R."/>
            <person name="Mizuno C.M."/>
            <person name="Picazo A."/>
            <person name="Camacho A."/>
            <person name="Rodriguez-Valera F."/>
        </authorList>
    </citation>
    <scope>NUCLEOTIDE SEQUENCE</scope>
</reference>
<dbReference type="AlphaFoldDB" id="A0A094QGI5"/>
<dbReference type="SUPFAM" id="SSF55961">
    <property type="entry name" value="Bet v1-like"/>
    <property type="match status" value="1"/>
</dbReference>
<protein>
    <recommendedName>
        <fullName evidence="2">Polyketide cyclase</fullName>
    </recommendedName>
</protein>
<name>A0A094QGI5_9ZZZZ</name>
<organism evidence="1">
    <name type="scientific">freshwater metagenome</name>
    <dbReference type="NCBI Taxonomy" id="449393"/>
    <lineage>
        <taxon>unclassified sequences</taxon>
        <taxon>metagenomes</taxon>
        <taxon>ecological metagenomes</taxon>
    </lineage>
</organism>
<accession>A0A094QGI5</accession>
<dbReference type="Gene3D" id="3.30.530.20">
    <property type="match status" value="1"/>
</dbReference>
<sequence length="154" mass="16964">MESLSRWLDDGMARYITTIPSSKSPAEAFAYMADLRNFAEWDKGIIRVEQIKGDGAGLGTVFDITIKGFGGQNSVLRYETTEFDSPTNVLVKGKNWMFTSIDRVTVTPTATGCDVTYDAVLTANLIVWPMNIMLGRIFDKVGDVATRGLKKVLA</sequence>
<dbReference type="InterPro" id="IPR023393">
    <property type="entry name" value="START-like_dom_sf"/>
</dbReference>
<comment type="caution">
    <text evidence="1">The sequence shown here is derived from an EMBL/GenBank/DDBJ whole genome shotgun (WGS) entry which is preliminary data.</text>
</comment>
<evidence type="ECO:0000313" key="1">
    <source>
        <dbReference type="EMBL" id="KGA21414.1"/>
    </source>
</evidence>